<evidence type="ECO:0008006" key="3">
    <source>
        <dbReference type="Google" id="ProtNLM"/>
    </source>
</evidence>
<protein>
    <recommendedName>
        <fullName evidence="3">HTH myb-type domain-containing protein</fullName>
    </recommendedName>
</protein>
<evidence type="ECO:0000313" key="1">
    <source>
        <dbReference type="EMBL" id="PHT37736.1"/>
    </source>
</evidence>
<sequence>MQVASHAQKYFIHLKVIPKEKRRESTLDITSVDGKVVGTSHAVPSTKKKSMLPGEGINADQTIAADATETGFIVDAERSLLNREQLCAAANCRAYGHPITRIRSDIEELIIEPMDKNNDVNSIFDVWKALISHYPKLFNVARRGVSSYAAGVGAENTP</sequence>
<reference evidence="2" key="2">
    <citation type="journal article" date="2017" name="J. Anim. Genet.">
        <title>Multiple reference genome sequences of hot pepper reveal the massive evolution of plant disease resistance genes by retroduplication.</title>
        <authorList>
            <person name="Kim S."/>
            <person name="Park J."/>
            <person name="Yeom S.-I."/>
            <person name="Kim Y.-M."/>
            <person name="Seo E."/>
            <person name="Kim K.-T."/>
            <person name="Kim M.-S."/>
            <person name="Lee J.M."/>
            <person name="Cheong K."/>
            <person name="Shin H.-S."/>
            <person name="Kim S.-B."/>
            <person name="Han K."/>
            <person name="Lee J."/>
            <person name="Park M."/>
            <person name="Lee H.-A."/>
            <person name="Lee H.-Y."/>
            <person name="Lee Y."/>
            <person name="Oh S."/>
            <person name="Lee J.H."/>
            <person name="Choi E."/>
            <person name="Choi E."/>
            <person name="Lee S.E."/>
            <person name="Jeon J."/>
            <person name="Kim H."/>
            <person name="Choi G."/>
            <person name="Song H."/>
            <person name="Lee J."/>
            <person name="Lee S.-C."/>
            <person name="Kwon J.-K."/>
            <person name="Lee H.-Y."/>
            <person name="Koo N."/>
            <person name="Hong Y."/>
            <person name="Kim R.W."/>
            <person name="Kang W.-H."/>
            <person name="Huh J.H."/>
            <person name="Kang B.-C."/>
            <person name="Yang T.-J."/>
            <person name="Lee Y.-H."/>
            <person name="Bennetzen J.L."/>
            <person name="Choi D."/>
        </authorList>
    </citation>
    <scope>NUCLEOTIDE SEQUENCE [LARGE SCALE GENOMIC DNA]</scope>
    <source>
        <strain evidence="2">cv. PBC81</strain>
    </source>
</reference>
<organism evidence="1 2">
    <name type="scientific">Capsicum baccatum</name>
    <name type="common">Peruvian pepper</name>
    <dbReference type="NCBI Taxonomy" id="33114"/>
    <lineage>
        <taxon>Eukaryota</taxon>
        <taxon>Viridiplantae</taxon>
        <taxon>Streptophyta</taxon>
        <taxon>Embryophyta</taxon>
        <taxon>Tracheophyta</taxon>
        <taxon>Spermatophyta</taxon>
        <taxon>Magnoliopsida</taxon>
        <taxon>eudicotyledons</taxon>
        <taxon>Gunneridae</taxon>
        <taxon>Pentapetalae</taxon>
        <taxon>asterids</taxon>
        <taxon>lamiids</taxon>
        <taxon>Solanales</taxon>
        <taxon>Solanaceae</taxon>
        <taxon>Solanoideae</taxon>
        <taxon>Capsiceae</taxon>
        <taxon>Capsicum</taxon>
    </lineage>
</organism>
<evidence type="ECO:0000313" key="2">
    <source>
        <dbReference type="Proteomes" id="UP000224567"/>
    </source>
</evidence>
<dbReference type="EMBL" id="MLFT02000009">
    <property type="protein sequence ID" value="PHT37736.1"/>
    <property type="molecule type" value="Genomic_DNA"/>
</dbReference>
<dbReference type="Proteomes" id="UP000224567">
    <property type="component" value="Unassembled WGS sequence"/>
</dbReference>
<dbReference type="STRING" id="33114.A0A2G2VXM7"/>
<gene>
    <name evidence="1" type="ORF">CQW23_21309</name>
</gene>
<proteinExistence type="predicted"/>
<name>A0A2G2VXM7_CAPBA</name>
<dbReference type="AlphaFoldDB" id="A0A2G2VXM7"/>
<comment type="caution">
    <text evidence="1">The sequence shown here is derived from an EMBL/GenBank/DDBJ whole genome shotgun (WGS) entry which is preliminary data.</text>
</comment>
<keyword evidence="2" id="KW-1185">Reference proteome</keyword>
<reference evidence="1 2" key="1">
    <citation type="journal article" date="2017" name="Genome Biol.">
        <title>New reference genome sequences of hot pepper reveal the massive evolution of plant disease-resistance genes by retroduplication.</title>
        <authorList>
            <person name="Kim S."/>
            <person name="Park J."/>
            <person name="Yeom S.I."/>
            <person name="Kim Y.M."/>
            <person name="Seo E."/>
            <person name="Kim K.T."/>
            <person name="Kim M.S."/>
            <person name="Lee J.M."/>
            <person name="Cheong K."/>
            <person name="Shin H.S."/>
            <person name="Kim S.B."/>
            <person name="Han K."/>
            <person name="Lee J."/>
            <person name="Park M."/>
            <person name="Lee H.A."/>
            <person name="Lee H.Y."/>
            <person name="Lee Y."/>
            <person name="Oh S."/>
            <person name="Lee J.H."/>
            <person name="Choi E."/>
            <person name="Choi E."/>
            <person name="Lee S.E."/>
            <person name="Jeon J."/>
            <person name="Kim H."/>
            <person name="Choi G."/>
            <person name="Song H."/>
            <person name="Lee J."/>
            <person name="Lee S.C."/>
            <person name="Kwon J.K."/>
            <person name="Lee H.Y."/>
            <person name="Koo N."/>
            <person name="Hong Y."/>
            <person name="Kim R.W."/>
            <person name="Kang W.H."/>
            <person name="Huh J.H."/>
            <person name="Kang B.C."/>
            <person name="Yang T.J."/>
            <person name="Lee Y.H."/>
            <person name="Bennetzen J.L."/>
            <person name="Choi D."/>
        </authorList>
    </citation>
    <scope>NUCLEOTIDE SEQUENCE [LARGE SCALE GENOMIC DNA]</scope>
    <source>
        <strain evidence="2">cv. PBC81</strain>
    </source>
</reference>
<accession>A0A2G2VXM7</accession>